<feature type="transmembrane region" description="Helical" evidence="1">
    <location>
        <begin position="855"/>
        <end position="873"/>
    </location>
</feature>
<dbReference type="PANTHER" id="PTHR32063">
    <property type="match status" value="1"/>
</dbReference>
<dbReference type="Proteomes" id="UP000321058">
    <property type="component" value="Unassembled WGS sequence"/>
</dbReference>
<feature type="transmembrane region" description="Helical" evidence="1">
    <location>
        <begin position="982"/>
        <end position="1005"/>
    </location>
</feature>
<feature type="transmembrane region" description="Helical" evidence="1">
    <location>
        <begin position="433"/>
        <end position="453"/>
    </location>
</feature>
<dbReference type="OrthoDB" id="9798415at2"/>
<sequence length="1021" mass="110743">MTGPNLSEWALRHRSFTVFLMIIVTAAGLSAYFGLGRNEDPAFTFRTMVVQAAWPGATLDDTLQQVTERLERKLQETRGLDFLRSYTVPGQTTIFVNLKGSTSAAEVPDVWYQVRKNIGDIRHTLPAGVLGPGFNDDFGDTFGLIYGFTADGFTHRELRDYVEAIRSRLLNVPDVSKIEIIGAQDEQIFIEFSTPQLAGLGIDRAALIAAVQAQNSVVPAGSVETSKETLSLQVSGAFRSEQDILNVSFLSNGRMIRLRDIAEVRRSYADPPQPMFRVNGKPAIGLALAMRPGGDILALGKNVTTEIDNVLVDLPLGIEPTLVSDQPAVVDHAIGEFMVSLWQAIAIIMAVSIISLGLRAGAIVAASIPLTLAITFPIMQGFGIDLQRISLGALIIALSLLVDSAMTTVDVMTTRIAQGDSTEQAASFAYKTLAFPMLTGTFVTAAGFVPIGFAQSAAGEYTFSIFAVVTITLFVSWFVAVLFAPLLGVVLLKPPTSTEPARPNIVLRTFRALLVGAMRMRWVTIGVTVASLVAAFLASPFVPRQFFPASDRPELVVDLTLPQNASIYASETVAGQLDAFLKADPDVERWSTYVGRGAIRFYLPLDVKLPNDFFSQAVVVAKDIAARDRLQAKLEKLMSEQMPSVVGRVSPLELGPPVGWPVQYRVSGPDLSQVRSIALRLAEVLGSDPHIAEVSFDWMEPARQVRVTIDQDKARLLGLSSRAIAEVINTLMAGTAVTQVRDDIYLVPVITRALDEQRSSLSTLRALQLPLANGRTVPLNQVATFDFKQEYPLIWRRQRVPTLTVLADVPPAVSPAGAVDALALAIDKLAGSLPKDYRIAVGGTVEESAYSQASVFAKVPLMLLLMLFFLMAQLHSFSRLFLVVSVIPMGLIGIVFTLLIVNKPLGFVAILGILALFGMIARNAVLLIEQIEAERVEREHAWDAVIEATLSRFRPIMLTAISTVLGFIPIAADVFWGPMAFAIMGGLFVATLLTLIVLPAMYVALFRIREPSHEAAMAAAA</sequence>
<dbReference type="Gene3D" id="1.20.1640.10">
    <property type="entry name" value="Multidrug efflux transporter AcrB transmembrane domain"/>
    <property type="match status" value="2"/>
</dbReference>
<dbReference type="Gene3D" id="3.30.70.1430">
    <property type="entry name" value="Multidrug efflux transporter AcrB pore domain"/>
    <property type="match status" value="2"/>
</dbReference>
<name>A0A512NH43_9HYPH</name>
<feature type="transmembrane region" description="Helical" evidence="1">
    <location>
        <begin position="907"/>
        <end position="928"/>
    </location>
</feature>
<feature type="transmembrane region" description="Helical" evidence="1">
    <location>
        <begin position="363"/>
        <end position="383"/>
    </location>
</feature>
<gene>
    <name evidence="2" type="ORF">RSO01_53910</name>
</gene>
<organism evidence="2 3">
    <name type="scientific">Reyranella soli</name>
    <dbReference type="NCBI Taxonomy" id="1230389"/>
    <lineage>
        <taxon>Bacteria</taxon>
        <taxon>Pseudomonadati</taxon>
        <taxon>Pseudomonadota</taxon>
        <taxon>Alphaproteobacteria</taxon>
        <taxon>Hyphomicrobiales</taxon>
        <taxon>Reyranellaceae</taxon>
        <taxon>Reyranella</taxon>
    </lineage>
</organism>
<evidence type="ECO:0000256" key="1">
    <source>
        <dbReference type="SAM" id="Phobius"/>
    </source>
</evidence>
<feature type="transmembrane region" description="Helical" evidence="1">
    <location>
        <begin position="389"/>
        <end position="412"/>
    </location>
</feature>
<dbReference type="PRINTS" id="PR00702">
    <property type="entry name" value="ACRIFLAVINRP"/>
</dbReference>
<dbReference type="SUPFAM" id="SSF82714">
    <property type="entry name" value="Multidrug efflux transporter AcrB TolC docking domain, DN and DC subdomains"/>
    <property type="match status" value="2"/>
</dbReference>
<dbReference type="GO" id="GO:0042910">
    <property type="term" value="F:xenobiotic transmembrane transporter activity"/>
    <property type="evidence" value="ECO:0007669"/>
    <property type="project" value="TreeGrafter"/>
</dbReference>
<feature type="transmembrane region" description="Helical" evidence="1">
    <location>
        <begin position="465"/>
        <end position="492"/>
    </location>
</feature>
<reference evidence="2 3" key="1">
    <citation type="submission" date="2019-07" db="EMBL/GenBank/DDBJ databases">
        <title>Whole genome shotgun sequence of Reyranella soli NBRC 108950.</title>
        <authorList>
            <person name="Hosoyama A."/>
            <person name="Uohara A."/>
            <person name="Ohji S."/>
            <person name="Ichikawa N."/>
        </authorList>
    </citation>
    <scope>NUCLEOTIDE SEQUENCE [LARGE SCALE GENOMIC DNA]</scope>
    <source>
        <strain evidence="2 3">NBRC 108950</strain>
    </source>
</reference>
<keyword evidence="1" id="KW-0472">Membrane</keyword>
<dbReference type="SUPFAM" id="SSF82866">
    <property type="entry name" value="Multidrug efflux transporter AcrB transmembrane domain"/>
    <property type="match status" value="2"/>
</dbReference>
<dbReference type="GO" id="GO:0005886">
    <property type="term" value="C:plasma membrane"/>
    <property type="evidence" value="ECO:0007669"/>
    <property type="project" value="TreeGrafter"/>
</dbReference>
<keyword evidence="1" id="KW-0812">Transmembrane</keyword>
<dbReference type="InterPro" id="IPR027463">
    <property type="entry name" value="AcrB_DN_DC_subdom"/>
</dbReference>
<dbReference type="InterPro" id="IPR001036">
    <property type="entry name" value="Acrflvin-R"/>
</dbReference>
<feature type="transmembrane region" description="Helical" evidence="1">
    <location>
        <begin position="522"/>
        <end position="542"/>
    </location>
</feature>
<dbReference type="RefSeq" id="WP_147153261.1">
    <property type="nucleotide sequence ID" value="NZ_BKAJ01000096.1"/>
</dbReference>
<feature type="transmembrane region" description="Helical" evidence="1">
    <location>
        <begin position="956"/>
        <end position="976"/>
    </location>
</feature>
<dbReference type="Gene3D" id="3.30.70.1320">
    <property type="entry name" value="Multidrug efflux transporter AcrB pore domain like"/>
    <property type="match status" value="1"/>
</dbReference>
<dbReference type="Pfam" id="PF00873">
    <property type="entry name" value="ACR_tran"/>
    <property type="match status" value="1"/>
</dbReference>
<feature type="transmembrane region" description="Helical" evidence="1">
    <location>
        <begin position="337"/>
        <end position="356"/>
    </location>
</feature>
<keyword evidence="1" id="KW-1133">Transmembrane helix</keyword>
<dbReference type="Gene3D" id="3.30.2090.10">
    <property type="entry name" value="Multidrug efflux transporter AcrB TolC docking domain, DN and DC subdomains"/>
    <property type="match status" value="2"/>
</dbReference>
<feature type="transmembrane region" description="Helical" evidence="1">
    <location>
        <begin position="880"/>
        <end position="901"/>
    </location>
</feature>
<evidence type="ECO:0000313" key="2">
    <source>
        <dbReference type="EMBL" id="GEP58225.1"/>
    </source>
</evidence>
<dbReference type="PANTHER" id="PTHR32063:SF64">
    <property type="entry name" value="ACRB_ACRD_ACRF FAMILY PROTEIN"/>
    <property type="match status" value="1"/>
</dbReference>
<dbReference type="SUPFAM" id="SSF82693">
    <property type="entry name" value="Multidrug efflux transporter AcrB pore domain, PN1, PN2, PC1 and PC2 subdomains"/>
    <property type="match status" value="2"/>
</dbReference>
<dbReference type="EMBL" id="BKAJ01000096">
    <property type="protein sequence ID" value="GEP58225.1"/>
    <property type="molecule type" value="Genomic_DNA"/>
</dbReference>
<protein>
    <submittedName>
        <fullName evidence="2">ACR family transporter</fullName>
    </submittedName>
</protein>
<evidence type="ECO:0000313" key="3">
    <source>
        <dbReference type="Proteomes" id="UP000321058"/>
    </source>
</evidence>
<keyword evidence="3" id="KW-1185">Reference proteome</keyword>
<dbReference type="Gene3D" id="3.30.70.1440">
    <property type="entry name" value="Multidrug efflux transporter AcrB pore domain"/>
    <property type="match status" value="1"/>
</dbReference>
<accession>A0A512NH43</accession>
<comment type="caution">
    <text evidence="2">The sequence shown here is derived from an EMBL/GenBank/DDBJ whole genome shotgun (WGS) entry which is preliminary data.</text>
</comment>
<proteinExistence type="predicted"/>
<dbReference type="AlphaFoldDB" id="A0A512NH43"/>
<feature type="transmembrane region" description="Helical" evidence="1">
    <location>
        <begin position="16"/>
        <end position="35"/>
    </location>
</feature>